<proteinExistence type="inferred from homology"/>
<dbReference type="Gene3D" id="3.90.1530.30">
    <property type="match status" value="1"/>
</dbReference>
<protein>
    <submittedName>
        <fullName evidence="4">ParB family partitioning protein</fullName>
    </submittedName>
</protein>
<evidence type="ECO:0000259" key="3">
    <source>
        <dbReference type="SMART" id="SM00470"/>
    </source>
</evidence>
<dbReference type="NCBIfam" id="TIGR00180">
    <property type="entry name" value="parB_part"/>
    <property type="match status" value="1"/>
</dbReference>
<dbReference type="RefSeq" id="WP_073450830.1">
    <property type="nucleotide sequence ID" value="NZ_FQYS01000025.1"/>
</dbReference>
<feature type="domain" description="ParB-like N-terminal" evidence="3">
    <location>
        <begin position="58"/>
        <end position="147"/>
    </location>
</feature>
<dbReference type="SUPFAM" id="SSF110849">
    <property type="entry name" value="ParB/Sulfiredoxin"/>
    <property type="match status" value="1"/>
</dbReference>
<name>A0A2X2DWQ8_PSELU</name>
<reference evidence="4 5" key="1">
    <citation type="submission" date="2018-06" db="EMBL/GenBank/DDBJ databases">
        <authorList>
            <consortium name="Pathogen Informatics"/>
            <person name="Doyle S."/>
        </authorList>
    </citation>
    <scope>NUCLEOTIDE SEQUENCE [LARGE SCALE GENOMIC DNA]</scope>
    <source>
        <strain evidence="4 5">NCTC11842</strain>
    </source>
</reference>
<dbReference type="InterPro" id="IPR003115">
    <property type="entry name" value="ParB_N"/>
</dbReference>
<gene>
    <name evidence="4" type="primary">parB_1</name>
    <name evidence="4" type="ORF">NCTC11842_00324</name>
</gene>
<dbReference type="GO" id="GO:0005694">
    <property type="term" value="C:chromosome"/>
    <property type="evidence" value="ECO:0007669"/>
    <property type="project" value="TreeGrafter"/>
</dbReference>
<dbReference type="Pfam" id="PF02195">
    <property type="entry name" value="ParB_N"/>
    <property type="match status" value="1"/>
</dbReference>
<dbReference type="InterPro" id="IPR050336">
    <property type="entry name" value="Chromosome_partition/occlusion"/>
</dbReference>
<evidence type="ECO:0000256" key="1">
    <source>
        <dbReference type="ARBA" id="ARBA00006295"/>
    </source>
</evidence>
<dbReference type="EMBL" id="UAUF01000002">
    <property type="protein sequence ID" value="SPZ00179.1"/>
    <property type="molecule type" value="Genomic_DNA"/>
</dbReference>
<feature type="region of interest" description="Disordered" evidence="2">
    <location>
        <begin position="1"/>
        <end position="23"/>
    </location>
</feature>
<accession>A0A2X2DWQ8</accession>
<evidence type="ECO:0000313" key="4">
    <source>
        <dbReference type="EMBL" id="SPZ00179.1"/>
    </source>
</evidence>
<dbReference type="Proteomes" id="UP000250443">
    <property type="component" value="Unassembled WGS sequence"/>
</dbReference>
<dbReference type="SMART" id="SM00470">
    <property type="entry name" value="ParB"/>
    <property type="match status" value="1"/>
</dbReference>
<dbReference type="AlphaFoldDB" id="A0A2X2DWQ8"/>
<comment type="similarity">
    <text evidence="1">Belongs to the ParB family.</text>
</comment>
<sequence length="322" mass="35995">MMPAQNKQKEQKPTEAKAGNAKPGRLNAFMVQNAFSANFQEHQQKQLVGNPLSGRTIRSIEVDQITSSPYQPRLEFDETYIEELARSIEENGLIEVIKVRPVPTGYELVAGECRFLAHKKLGLKTIDAEIVQISDAESAVQALAENIHRKNLSDLEIYLSLDRFEGAFSTAKQVASLLEMSRAHFYRIKAFEKLPKPVIDLLKTKPRLVSALSAATVAKTIGTLSDEGVSRAEIEKALIVGVRDMISDEKKVPNLSAFLTKKLAQKPQKPAAEKEEIIVGHKPVAVFERKDKYLQVRLDSQTYSPEKEEKLKAFLEQLALEA</sequence>
<dbReference type="GO" id="GO:0007059">
    <property type="term" value="P:chromosome segregation"/>
    <property type="evidence" value="ECO:0007669"/>
    <property type="project" value="TreeGrafter"/>
</dbReference>
<dbReference type="PANTHER" id="PTHR33375">
    <property type="entry name" value="CHROMOSOME-PARTITIONING PROTEIN PARB-RELATED"/>
    <property type="match status" value="1"/>
</dbReference>
<dbReference type="SUPFAM" id="SSF109709">
    <property type="entry name" value="KorB DNA-binding domain-like"/>
    <property type="match status" value="1"/>
</dbReference>
<evidence type="ECO:0000313" key="5">
    <source>
        <dbReference type="Proteomes" id="UP000250443"/>
    </source>
</evidence>
<dbReference type="CDD" id="cd16393">
    <property type="entry name" value="SPO0J_N"/>
    <property type="match status" value="1"/>
</dbReference>
<evidence type="ECO:0000256" key="2">
    <source>
        <dbReference type="SAM" id="MobiDB-lite"/>
    </source>
</evidence>
<organism evidence="4 5">
    <name type="scientific">Pseudomonas luteola</name>
    <dbReference type="NCBI Taxonomy" id="47886"/>
    <lineage>
        <taxon>Bacteria</taxon>
        <taxon>Pseudomonadati</taxon>
        <taxon>Pseudomonadota</taxon>
        <taxon>Gammaproteobacteria</taxon>
        <taxon>Pseudomonadales</taxon>
        <taxon>Pseudomonadaceae</taxon>
        <taxon>Pseudomonas</taxon>
    </lineage>
</organism>
<dbReference type="InterPro" id="IPR036086">
    <property type="entry name" value="ParB/Sulfiredoxin_sf"/>
</dbReference>
<dbReference type="GO" id="GO:0003677">
    <property type="term" value="F:DNA binding"/>
    <property type="evidence" value="ECO:0007669"/>
    <property type="project" value="InterPro"/>
</dbReference>
<dbReference type="Gene3D" id="1.10.10.2830">
    <property type="match status" value="1"/>
</dbReference>
<dbReference type="InterPro" id="IPR004437">
    <property type="entry name" value="ParB/RepB/Spo0J"/>
</dbReference>
<dbReference type="PANTHER" id="PTHR33375:SF1">
    <property type="entry name" value="CHROMOSOME-PARTITIONING PROTEIN PARB-RELATED"/>
    <property type="match status" value="1"/>
</dbReference>